<organism evidence="12 13">
    <name type="scientific">Motilibacter peucedani</name>
    <dbReference type="NCBI Taxonomy" id="598650"/>
    <lineage>
        <taxon>Bacteria</taxon>
        <taxon>Bacillati</taxon>
        <taxon>Actinomycetota</taxon>
        <taxon>Actinomycetes</taxon>
        <taxon>Motilibacterales</taxon>
        <taxon>Motilibacteraceae</taxon>
        <taxon>Motilibacter</taxon>
    </lineage>
</organism>
<feature type="coiled-coil region" evidence="8">
    <location>
        <begin position="115"/>
        <end position="149"/>
    </location>
</feature>
<reference evidence="12 13" key="1">
    <citation type="submission" date="2018-10" db="EMBL/GenBank/DDBJ databases">
        <title>Genomic Encyclopedia of Archaeal and Bacterial Type Strains, Phase II (KMG-II): from individual species to whole genera.</title>
        <authorList>
            <person name="Goeker M."/>
        </authorList>
    </citation>
    <scope>NUCLEOTIDE SEQUENCE [LARGE SCALE GENOMIC DNA]</scope>
    <source>
        <strain evidence="12 13">RP-AC37</strain>
    </source>
</reference>
<keyword evidence="6 7" id="KW-0472">Membrane</keyword>
<feature type="compositionally biased region" description="Low complexity" evidence="9">
    <location>
        <begin position="287"/>
        <end position="307"/>
    </location>
</feature>
<feature type="region of interest" description="Disordered" evidence="9">
    <location>
        <begin position="1"/>
        <end position="21"/>
    </location>
</feature>
<dbReference type="SUPFAM" id="SSF103088">
    <property type="entry name" value="OmpA-like"/>
    <property type="match status" value="1"/>
</dbReference>
<evidence type="ECO:0000313" key="13">
    <source>
        <dbReference type="Proteomes" id="UP000281955"/>
    </source>
</evidence>
<dbReference type="Proteomes" id="UP000281955">
    <property type="component" value="Unassembled WGS sequence"/>
</dbReference>
<evidence type="ECO:0000256" key="5">
    <source>
        <dbReference type="ARBA" id="ARBA00022989"/>
    </source>
</evidence>
<evidence type="ECO:0000256" key="1">
    <source>
        <dbReference type="ARBA" id="ARBA00004162"/>
    </source>
</evidence>
<dbReference type="InParanoid" id="A0A420XTI1"/>
<dbReference type="GO" id="GO:0005886">
    <property type="term" value="C:plasma membrane"/>
    <property type="evidence" value="ECO:0007669"/>
    <property type="project" value="UniProtKB-SubCell"/>
</dbReference>
<evidence type="ECO:0000313" key="12">
    <source>
        <dbReference type="EMBL" id="RKS80124.1"/>
    </source>
</evidence>
<sequence length="327" mass="34320">MSGHAGHAKGKKHKGGHEEEHENHERWVLSYADMLTLLFVLFVVLYAISSVNQQKFDALKDGMAKGFGSPLGGLSGSTGVLNDPGTQPQAVDMAVATVTGAAGSPSKAAVDAATKKLLAKQLAAASEKAEKLEQLKEKLDAELTKKGLQSTVNTRVTARGVVVTVITNEVVFEANSAVLRSGGQKIIHTLAPVLRTVDNDLSVEGNTDTTMSSPKGYASEYNLAGDRACNVVNYLARTERIDQARMTCTSNGKQNPLYPGTSAEANTLNRRVEIVVLADAVNKDSADSLSESEASKLAAASTSADADQQIADEVAANKKADAGTGTH</sequence>
<feature type="region of interest" description="Disordered" evidence="9">
    <location>
        <begin position="285"/>
        <end position="327"/>
    </location>
</feature>
<feature type="domain" description="OmpA-like" evidence="11">
    <location>
        <begin position="159"/>
        <end position="280"/>
    </location>
</feature>
<keyword evidence="3" id="KW-1003">Cell membrane</keyword>
<dbReference type="InterPro" id="IPR025713">
    <property type="entry name" value="MotB-like_N_dom"/>
</dbReference>
<evidence type="ECO:0000259" key="11">
    <source>
        <dbReference type="PROSITE" id="PS51123"/>
    </source>
</evidence>
<dbReference type="Pfam" id="PF13677">
    <property type="entry name" value="MotB_plug"/>
    <property type="match status" value="1"/>
</dbReference>
<dbReference type="PROSITE" id="PS51123">
    <property type="entry name" value="OMPA_2"/>
    <property type="match status" value="1"/>
</dbReference>
<evidence type="ECO:0000256" key="9">
    <source>
        <dbReference type="SAM" id="MobiDB-lite"/>
    </source>
</evidence>
<dbReference type="PANTHER" id="PTHR30329">
    <property type="entry name" value="STATOR ELEMENT OF FLAGELLAR MOTOR COMPLEX"/>
    <property type="match status" value="1"/>
</dbReference>
<dbReference type="Pfam" id="PF00691">
    <property type="entry name" value="OmpA"/>
    <property type="match status" value="1"/>
</dbReference>
<gene>
    <name evidence="12" type="ORF">CLV35_0545</name>
</gene>
<evidence type="ECO:0000256" key="2">
    <source>
        <dbReference type="ARBA" id="ARBA00008914"/>
    </source>
</evidence>
<evidence type="ECO:0000256" key="6">
    <source>
        <dbReference type="ARBA" id="ARBA00023136"/>
    </source>
</evidence>
<feature type="compositionally biased region" description="Basic residues" evidence="9">
    <location>
        <begin position="1"/>
        <end position="15"/>
    </location>
</feature>
<protein>
    <submittedName>
        <fullName evidence="12">Chemotaxis protein MotB</fullName>
    </submittedName>
</protein>
<dbReference type="InterPro" id="IPR050330">
    <property type="entry name" value="Bact_OuterMem_StrucFunc"/>
</dbReference>
<dbReference type="InterPro" id="IPR036737">
    <property type="entry name" value="OmpA-like_sf"/>
</dbReference>
<feature type="transmembrane region" description="Helical" evidence="10">
    <location>
        <begin position="28"/>
        <end position="48"/>
    </location>
</feature>
<comment type="similarity">
    <text evidence="2">Belongs to the MotB family.</text>
</comment>
<comment type="caution">
    <text evidence="12">The sequence shown here is derived from an EMBL/GenBank/DDBJ whole genome shotgun (WGS) entry which is preliminary data.</text>
</comment>
<evidence type="ECO:0000256" key="10">
    <source>
        <dbReference type="SAM" id="Phobius"/>
    </source>
</evidence>
<dbReference type="InterPro" id="IPR006665">
    <property type="entry name" value="OmpA-like"/>
</dbReference>
<keyword evidence="4 10" id="KW-0812">Transmembrane</keyword>
<dbReference type="PANTHER" id="PTHR30329:SF21">
    <property type="entry name" value="LIPOPROTEIN YIAD-RELATED"/>
    <property type="match status" value="1"/>
</dbReference>
<name>A0A420XTI1_9ACTN</name>
<proteinExistence type="inferred from homology"/>
<dbReference type="AlphaFoldDB" id="A0A420XTI1"/>
<accession>A0A420XTI1</accession>
<evidence type="ECO:0000256" key="3">
    <source>
        <dbReference type="ARBA" id="ARBA00022475"/>
    </source>
</evidence>
<evidence type="ECO:0000256" key="4">
    <source>
        <dbReference type="ARBA" id="ARBA00022692"/>
    </source>
</evidence>
<comment type="subcellular location">
    <subcellularLocation>
        <location evidence="1">Cell membrane</location>
        <topology evidence="1">Single-pass membrane protein</topology>
    </subcellularLocation>
</comment>
<dbReference type="CDD" id="cd07185">
    <property type="entry name" value="OmpA_C-like"/>
    <property type="match status" value="1"/>
</dbReference>
<keyword evidence="5 10" id="KW-1133">Transmembrane helix</keyword>
<dbReference type="RefSeq" id="WP_183061623.1">
    <property type="nucleotide sequence ID" value="NZ_RBWV01000009.1"/>
</dbReference>
<evidence type="ECO:0000256" key="8">
    <source>
        <dbReference type="SAM" id="Coils"/>
    </source>
</evidence>
<keyword evidence="13" id="KW-1185">Reference proteome</keyword>
<keyword evidence="8" id="KW-0175">Coiled coil</keyword>
<evidence type="ECO:0000256" key="7">
    <source>
        <dbReference type="PROSITE-ProRule" id="PRU00473"/>
    </source>
</evidence>
<dbReference type="EMBL" id="RBWV01000009">
    <property type="protein sequence ID" value="RKS80124.1"/>
    <property type="molecule type" value="Genomic_DNA"/>
</dbReference>
<dbReference type="Gene3D" id="3.30.1330.60">
    <property type="entry name" value="OmpA-like domain"/>
    <property type="match status" value="1"/>
</dbReference>